<dbReference type="CDD" id="cd00082">
    <property type="entry name" value="HisKA"/>
    <property type="match status" value="1"/>
</dbReference>
<proteinExistence type="predicted"/>
<sequence length="413" mass="43008">MGRTVITGAERDLLRRTSRRLAVQTGLLVLVSLLVVAAVVLAVVARALGEADDRRLESAASADEVTDAGPGTWVAVASPRGVEASPGMPAGLPDLGLVEQVARTGTSARERVTTSAGTFWVLTVERRDGVVQAVLDPSETREELARLLLALGVATAVGVVLATVGGWWLGRRAVLPTAQALAMQRRFVADASHELRTPLTLLSTRAQLLRRRLERPGPGTAEQVARDVDGLLEDTAALSDVLDDLLTAADTRSVDLVPVDLAALADAVVRSAEARAASRSVALRRAGTDDLTVAGAPAALRRALTALVDNAVDHATHEVVVTVRRAGSAAQALVDDDGPGLGEDAGDLFARFASRRPGPAPDEGGRRHYGLGLALVAEVAAQHAGTVEATNRPDAPHGARLVLTLPLGPPARR</sequence>
<evidence type="ECO:0000256" key="9">
    <source>
        <dbReference type="ARBA" id="ARBA00023012"/>
    </source>
</evidence>
<evidence type="ECO:0000256" key="12">
    <source>
        <dbReference type="SAM" id="Phobius"/>
    </source>
</evidence>
<evidence type="ECO:0000256" key="4">
    <source>
        <dbReference type="ARBA" id="ARBA00022553"/>
    </source>
</evidence>
<evidence type="ECO:0000256" key="5">
    <source>
        <dbReference type="ARBA" id="ARBA00022679"/>
    </source>
</evidence>
<keyword evidence="8 12" id="KW-1133">Transmembrane helix</keyword>
<dbReference type="PROSITE" id="PS50109">
    <property type="entry name" value="HIS_KIN"/>
    <property type="match status" value="1"/>
</dbReference>
<evidence type="ECO:0000256" key="7">
    <source>
        <dbReference type="ARBA" id="ARBA00022777"/>
    </source>
</evidence>
<evidence type="ECO:0000313" key="15">
    <source>
        <dbReference type="Proteomes" id="UP000298003"/>
    </source>
</evidence>
<dbReference type="EMBL" id="SOZH01000001">
    <property type="protein sequence ID" value="TFF17395.1"/>
    <property type="molecule type" value="Genomic_DNA"/>
</dbReference>
<evidence type="ECO:0000256" key="8">
    <source>
        <dbReference type="ARBA" id="ARBA00022989"/>
    </source>
</evidence>
<comment type="caution">
    <text evidence="14">The sequence shown here is derived from an EMBL/GenBank/DDBJ whole genome shotgun (WGS) entry which is preliminary data.</text>
</comment>
<keyword evidence="15" id="KW-1185">Reference proteome</keyword>
<comment type="catalytic activity">
    <reaction evidence="1">
        <text>ATP + protein L-histidine = ADP + protein N-phospho-L-histidine.</text>
        <dbReference type="EC" id="2.7.13.3"/>
    </reaction>
</comment>
<dbReference type="GeneID" id="95683070"/>
<dbReference type="InterPro" id="IPR036097">
    <property type="entry name" value="HisK_dim/P_sf"/>
</dbReference>
<dbReference type="InterPro" id="IPR036890">
    <property type="entry name" value="HATPase_C_sf"/>
</dbReference>
<feature type="region of interest" description="Disordered" evidence="11">
    <location>
        <begin position="389"/>
        <end position="413"/>
    </location>
</feature>
<dbReference type="GO" id="GO:0000155">
    <property type="term" value="F:phosphorelay sensor kinase activity"/>
    <property type="evidence" value="ECO:0007669"/>
    <property type="project" value="InterPro"/>
</dbReference>
<keyword evidence="5" id="KW-0808">Transferase</keyword>
<organism evidence="14 15">
    <name type="scientific">Cellulosimicrobium funkei</name>
    <dbReference type="NCBI Taxonomy" id="264251"/>
    <lineage>
        <taxon>Bacteria</taxon>
        <taxon>Bacillati</taxon>
        <taxon>Actinomycetota</taxon>
        <taxon>Actinomycetes</taxon>
        <taxon>Micrococcales</taxon>
        <taxon>Promicromonosporaceae</taxon>
        <taxon>Cellulosimicrobium</taxon>
    </lineage>
</organism>
<keyword evidence="10 12" id="KW-0472">Membrane</keyword>
<dbReference type="SMART" id="SM00387">
    <property type="entry name" value="HATPase_c"/>
    <property type="match status" value="1"/>
</dbReference>
<dbReference type="InterPro" id="IPR005467">
    <property type="entry name" value="His_kinase_dom"/>
</dbReference>
<dbReference type="InterPro" id="IPR004358">
    <property type="entry name" value="Sig_transdc_His_kin-like_C"/>
</dbReference>
<dbReference type="InterPro" id="IPR003594">
    <property type="entry name" value="HATPase_dom"/>
</dbReference>
<evidence type="ECO:0000256" key="2">
    <source>
        <dbReference type="ARBA" id="ARBA00004236"/>
    </source>
</evidence>
<feature type="domain" description="Histidine kinase" evidence="13">
    <location>
        <begin position="190"/>
        <end position="409"/>
    </location>
</feature>
<dbReference type="PRINTS" id="PR00344">
    <property type="entry name" value="BCTRLSENSOR"/>
</dbReference>
<protein>
    <recommendedName>
        <fullName evidence="3">histidine kinase</fullName>
        <ecNumber evidence="3">2.7.13.3</ecNumber>
    </recommendedName>
</protein>
<keyword evidence="4" id="KW-0597">Phosphoprotein</keyword>
<dbReference type="Pfam" id="PF00512">
    <property type="entry name" value="HisKA"/>
    <property type="match status" value="1"/>
</dbReference>
<evidence type="ECO:0000259" key="13">
    <source>
        <dbReference type="PROSITE" id="PS50109"/>
    </source>
</evidence>
<comment type="subcellular location">
    <subcellularLocation>
        <location evidence="2">Cell membrane</location>
    </subcellularLocation>
</comment>
<dbReference type="AlphaFoldDB" id="A0A4Y8R833"/>
<dbReference type="Proteomes" id="UP000298003">
    <property type="component" value="Unassembled WGS sequence"/>
</dbReference>
<feature type="transmembrane region" description="Helical" evidence="12">
    <location>
        <begin position="147"/>
        <end position="169"/>
    </location>
</feature>
<dbReference type="SMART" id="SM00388">
    <property type="entry name" value="HisKA"/>
    <property type="match status" value="1"/>
</dbReference>
<feature type="transmembrane region" description="Helical" evidence="12">
    <location>
        <begin position="21"/>
        <end position="45"/>
    </location>
</feature>
<evidence type="ECO:0000256" key="11">
    <source>
        <dbReference type="SAM" id="MobiDB-lite"/>
    </source>
</evidence>
<keyword evidence="9" id="KW-0902">Two-component regulatory system</keyword>
<keyword evidence="7 14" id="KW-0418">Kinase</keyword>
<reference evidence="14 15" key="1">
    <citation type="submission" date="2019-03" db="EMBL/GenBank/DDBJ databases">
        <title>Cellulosimicrobium funkei JCM14302 Assembly.</title>
        <authorList>
            <person name="Dou T."/>
        </authorList>
    </citation>
    <scope>NUCLEOTIDE SEQUENCE [LARGE SCALE GENOMIC DNA]</scope>
    <source>
        <strain evidence="14 15">JCM 14302</strain>
    </source>
</reference>
<accession>A0A4Y8R833</accession>
<evidence type="ECO:0000313" key="14">
    <source>
        <dbReference type="EMBL" id="TFF17395.1"/>
    </source>
</evidence>
<dbReference type="EC" id="2.7.13.3" evidence="3"/>
<dbReference type="PANTHER" id="PTHR45436:SF5">
    <property type="entry name" value="SENSOR HISTIDINE KINASE TRCS"/>
    <property type="match status" value="1"/>
</dbReference>
<name>A0A4Y8R833_9MICO</name>
<dbReference type="Gene3D" id="1.10.287.130">
    <property type="match status" value="1"/>
</dbReference>
<dbReference type="InterPro" id="IPR003661">
    <property type="entry name" value="HisK_dim/P_dom"/>
</dbReference>
<dbReference type="RefSeq" id="WP_128957692.1">
    <property type="nucleotide sequence ID" value="NZ_JBIRZN010000001.1"/>
</dbReference>
<evidence type="ECO:0000256" key="1">
    <source>
        <dbReference type="ARBA" id="ARBA00000085"/>
    </source>
</evidence>
<keyword evidence="6 12" id="KW-0812">Transmembrane</keyword>
<dbReference type="Gene3D" id="3.30.565.10">
    <property type="entry name" value="Histidine kinase-like ATPase, C-terminal domain"/>
    <property type="match status" value="1"/>
</dbReference>
<dbReference type="GO" id="GO:0005886">
    <property type="term" value="C:plasma membrane"/>
    <property type="evidence" value="ECO:0007669"/>
    <property type="project" value="UniProtKB-SubCell"/>
</dbReference>
<dbReference type="PANTHER" id="PTHR45436">
    <property type="entry name" value="SENSOR HISTIDINE KINASE YKOH"/>
    <property type="match status" value="1"/>
</dbReference>
<dbReference type="Pfam" id="PF02518">
    <property type="entry name" value="HATPase_c"/>
    <property type="match status" value="1"/>
</dbReference>
<gene>
    <name evidence="14" type="ORF">E1O70_00995</name>
</gene>
<dbReference type="SUPFAM" id="SSF55874">
    <property type="entry name" value="ATPase domain of HSP90 chaperone/DNA topoisomerase II/histidine kinase"/>
    <property type="match status" value="1"/>
</dbReference>
<evidence type="ECO:0000256" key="3">
    <source>
        <dbReference type="ARBA" id="ARBA00012438"/>
    </source>
</evidence>
<evidence type="ECO:0000256" key="6">
    <source>
        <dbReference type="ARBA" id="ARBA00022692"/>
    </source>
</evidence>
<dbReference type="SUPFAM" id="SSF47384">
    <property type="entry name" value="Homodimeric domain of signal transducing histidine kinase"/>
    <property type="match status" value="1"/>
</dbReference>
<evidence type="ECO:0000256" key="10">
    <source>
        <dbReference type="ARBA" id="ARBA00023136"/>
    </source>
</evidence>
<dbReference type="InterPro" id="IPR050428">
    <property type="entry name" value="TCS_sensor_his_kinase"/>
</dbReference>